<reference evidence="1" key="1">
    <citation type="submission" date="2014-01" db="EMBL/GenBank/DDBJ databases">
        <authorList>
            <person name="Brown-Elliot B."/>
            <person name="Wallace R."/>
            <person name="Lenaerts A."/>
            <person name="Ordway D."/>
            <person name="DeGroote M.A."/>
            <person name="Parker T."/>
            <person name="Sizemore C."/>
            <person name="Tallon L.J."/>
            <person name="Sadzewicz L.K."/>
            <person name="Sengamalay N."/>
            <person name="Fraser C.M."/>
            <person name="Hine E."/>
            <person name="Shefchek K.A."/>
            <person name="Das S.P."/>
            <person name="Tettelin H."/>
        </authorList>
    </citation>
    <scope>NUCLEOTIDE SEQUENCE [LARGE SCALE GENOMIC DNA]</scope>
    <source>
        <strain evidence="1">4042</strain>
    </source>
</reference>
<dbReference type="InterPro" id="IPR052736">
    <property type="entry name" value="Stf3_sulfotransferase"/>
</dbReference>
<dbReference type="SUPFAM" id="SSF52540">
    <property type="entry name" value="P-loop containing nucleoside triphosphate hydrolases"/>
    <property type="match status" value="1"/>
</dbReference>
<dbReference type="PATRIC" id="fig|1299334.3.peg.7438"/>
<dbReference type="InterPro" id="IPR027417">
    <property type="entry name" value="P-loop_NTPase"/>
</dbReference>
<gene>
    <name evidence="1" type="ORF">I553_5488</name>
</gene>
<dbReference type="Gene3D" id="3.40.50.300">
    <property type="entry name" value="P-loop containing nucleotide triphosphate hydrolases"/>
    <property type="match status" value="1"/>
</dbReference>
<dbReference type="Pfam" id="PF13469">
    <property type="entry name" value="Sulfotransfer_3"/>
    <property type="match status" value="1"/>
</dbReference>
<name>X7ZWY7_MYCXE</name>
<protein>
    <recommendedName>
        <fullName evidence="2">Sulfotransferase domain protein</fullName>
    </recommendedName>
</protein>
<evidence type="ECO:0008006" key="2">
    <source>
        <dbReference type="Google" id="ProtNLM"/>
    </source>
</evidence>
<evidence type="ECO:0000313" key="1">
    <source>
        <dbReference type="EMBL" id="EUA23233.1"/>
    </source>
</evidence>
<dbReference type="PANTHER" id="PTHR36451:SF1">
    <property type="entry name" value="OMEGA-HYDROXY-BETA-DIHYDROMENAQUINONE-9 SULFOTRANSFERASE STF3"/>
    <property type="match status" value="1"/>
</dbReference>
<accession>X7ZWY7</accession>
<dbReference type="PANTHER" id="PTHR36451">
    <property type="entry name" value="PAPS-DEPENDENT SULFOTRANSFERASE STF3"/>
    <property type="match status" value="1"/>
</dbReference>
<sequence>METWSRGLERFNAARAKYNPAQFYDVDYADFVADPIGTVKAIYRHFGLTLTDEALAAMEKAHAESQTGPRPPNTGIR</sequence>
<organism evidence="1">
    <name type="scientific">Mycobacterium xenopi 4042</name>
    <dbReference type="NCBI Taxonomy" id="1299334"/>
    <lineage>
        <taxon>Bacteria</taxon>
        <taxon>Bacillati</taxon>
        <taxon>Actinomycetota</taxon>
        <taxon>Actinomycetes</taxon>
        <taxon>Mycobacteriales</taxon>
        <taxon>Mycobacteriaceae</taxon>
        <taxon>Mycobacterium</taxon>
    </lineage>
</organism>
<dbReference type="EMBL" id="JAOB01000069">
    <property type="protein sequence ID" value="EUA23233.1"/>
    <property type="molecule type" value="Genomic_DNA"/>
</dbReference>
<proteinExistence type="predicted"/>
<comment type="caution">
    <text evidence="1">The sequence shown here is derived from an EMBL/GenBank/DDBJ whole genome shotgun (WGS) entry which is preliminary data.</text>
</comment>
<dbReference type="AlphaFoldDB" id="X7ZWY7"/>